<evidence type="ECO:0000313" key="3">
    <source>
        <dbReference type="Proteomes" id="UP000054877"/>
    </source>
</evidence>
<feature type="compositionally biased region" description="Basic and acidic residues" evidence="1">
    <location>
        <begin position="366"/>
        <end position="375"/>
    </location>
</feature>
<evidence type="ECO:0000313" key="2">
    <source>
        <dbReference type="EMBL" id="KTD64346.1"/>
    </source>
</evidence>
<dbReference type="PATRIC" id="fig|452.5.peg.1278"/>
<feature type="region of interest" description="Disordered" evidence="1">
    <location>
        <begin position="356"/>
        <end position="385"/>
    </location>
</feature>
<reference evidence="2 3" key="1">
    <citation type="submission" date="2015-11" db="EMBL/GenBank/DDBJ databases">
        <title>Genomic analysis of 38 Legionella species identifies large and diverse effector repertoires.</title>
        <authorList>
            <person name="Burstein D."/>
            <person name="Amaro F."/>
            <person name="Zusman T."/>
            <person name="Lifshitz Z."/>
            <person name="Cohen O."/>
            <person name="Gilbert J.A."/>
            <person name="Pupko T."/>
            <person name="Shuman H.A."/>
            <person name="Segal G."/>
        </authorList>
    </citation>
    <scope>NUCLEOTIDE SEQUENCE [LARGE SCALE GENOMIC DNA]</scope>
    <source>
        <strain evidence="2 3">Mt.St.Helens-9</strain>
    </source>
</reference>
<accession>A0A0W0Z5B6</accession>
<dbReference type="AlphaFoldDB" id="A0A0W0Z5B6"/>
<evidence type="ECO:0000256" key="1">
    <source>
        <dbReference type="SAM" id="MobiDB-lite"/>
    </source>
</evidence>
<proteinExistence type="predicted"/>
<dbReference type="EMBL" id="LNYX01000013">
    <property type="protein sequence ID" value="KTD64346.1"/>
    <property type="molecule type" value="Genomic_DNA"/>
</dbReference>
<organism evidence="2 3">
    <name type="scientific">Legionella spiritensis</name>
    <dbReference type="NCBI Taxonomy" id="452"/>
    <lineage>
        <taxon>Bacteria</taxon>
        <taxon>Pseudomonadati</taxon>
        <taxon>Pseudomonadota</taxon>
        <taxon>Gammaproteobacteria</taxon>
        <taxon>Legionellales</taxon>
        <taxon>Legionellaceae</taxon>
        <taxon>Legionella</taxon>
    </lineage>
</organism>
<gene>
    <name evidence="2" type="ORF">Lspi_1153</name>
</gene>
<sequence length="385" mass="44052">MIIRWNAIVVVTMKPKSSTKKIMDLMEVKEITHNPLTIPTSPRMDRSQMSLAPVKRICFRGDSRLPKELFKTGFQVREGAITERLYKEIKAIKHKHLDSIKKFDPRQFLKDMDALKKLVQTDATSSIVEEYEKVPELYYESWIDRMLWQVKQGNIGLEDEEDFKTINNDTVILKPFHSQQVIATAKRFKSALLFPISSELSDHYQTEKSYVYAVYVDEGFDTHMHGIVSSLLHSKTSSESDLQDAFQKLNPTLSKEDALLHVKNMLAFSDVLNMSLDEVMDAYVEEIVVPSIPSEHIIAAIPVERKIKILDDKYCQGSYRLSGQIEINPDCSLSPETINQVTSFLQEEQRLNAKALQEKNPSPDARIIEPTEGFHEGFSPKITKG</sequence>
<keyword evidence="3" id="KW-1185">Reference proteome</keyword>
<comment type="caution">
    <text evidence="2">The sequence shown here is derived from an EMBL/GenBank/DDBJ whole genome shotgun (WGS) entry which is preliminary data.</text>
</comment>
<name>A0A0W0Z5B6_LEGSP</name>
<protein>
    <submittedName>
        <fullName evidence="2">Uncharacterized protein</fullName>
    </submittedName>
</protein>
<dbReference type="Proteomes" id="UP000054877">
    <property type="component" value="Unassembled WGS sequence"/>
</dbReference>